<sequence>MEDKNIEYKYDISDKNNSFKREIVAFLNTKGGEIHLGVTDDGHIDKQQILKNRKQWEQTISNWLVDSFYPDVLDFITIDPNSFPFIIKISEGRSKPYCYKTKGNYDFNNIYIRFSSRTVKASVEQIKKMLLESVSTQCDNSLISTTDLTFNYVEQKFNNANIAFNKAALSLINKNGIYTKTALFLSDQNPLITKFAVYQSIDNKVFLDRQNLDGSMIKQIDSLLYLCNLKNETKTIITNQANRIEIKNYPESSLREIILNCFCHRDYLSTEDIKVEIYSDRIEFYSPGSFPYNLTLQEAKNGWSYKRNFTICDILYKLKFIENYASGIRRVFDDYKGFEKQPEFFIEPSFVKVILYNRNFDTKNDDLKTNLTETNLISDQTTNDNLKPIITSKKIKKEQRIKLILELLAKQPNISYNELMSILNVTKSTIQRDISKLKDKNLIDNLGDTRTNKWIVKKQLN</sequence>
<dbReference type="CDD" id="cd00090">
    <property type="entry name" value="HTH_ARSR"/>
    <property type="match status" value="1"/>
</dbReference>
<proteinExistence type="predicted"/>
<evidence type="ECO:0000313" key="5">
    <source>
        <dbReference type="Proteomes" id="UP000241093"/>
    </source>
</evidence>
<keyword evidence="1" id="KW-0805">Transcription regulation</keyword>
<dbReference type="PANTHER" id="PTHR30595">
    <property type="entry name" value="GLPR-RELATED TRANSCRIPTIONAL REPRESSOR"/>
    <property type="match status" value="1"/>
</dbReference>
<dbReference type="InterPro" id="IPR013196">
    <property type="entry name" value="HTH_11"/>
</dbReference>
<organism evidence="4 5">
    <name type="scientific">Mycoplasma leachii 06049</name>
    <dbReference type="NCBI Taxonomy" id="1188244"/>
    <lineage>
        <taxon>Bacteria</taxon>
        <taxon>Bacillati</taxon>
        <taxon>Mycoplasmatota</taxon>
        <taxon>Mollicutes</taxon>
        <taxon>Mycoplasmataceae</taxon>
        <taxon>Mycoplasma</taxon>
    </lineage>
</organism>
<comment type="caution">
    <text evidence="4">The sequence shown here is derived from an EMBL/GenBank/DDBJ whole genome shotgun (WGS) entry which is preliminary data.</text>
</comment>
<reference evidence="4 5" key="1">
    <citation type="submission" date="2015-04" db="EMBL/GenBank/DDBJ databases">
        <title>Genome sequence of Mycoplasma leachii strain 06049.</title>
        <authorList>
            <person name="Sirand-Pugnet P."/>
            <person name="Breton M."/>
            <person name="Dordet-Frisoni E."/>
            <person name="Baranowski E."/>
            <person name="Barre A."/>
            <person name="Couture C."/>
            <person name="Dupuy V."/>
            <person name="Gaurivaud P."/>
            <person name="Jacob D."/>
            <person name="Lemaitre C."/>
            <person name="Manso-Silvan L."/>
            <person name="Nikolski M."/>
            <person name="Nouvel L.-X."/>
            <person name="Poumarat F."/>
            <person name="Tardy F."/>
            <person name="Thebault P."/>
            <person name="Theil S."/>
            <person name="Citti C."/>
            <person name="Thiaucourt F."/>
            <person name="Blanchard A."/>
        </authorList>
    </citation>
    <scope>NUCLEOTIDE SEQUENCE [LARGE SCALE GENOMIC DNA]</scope>
    <source>
        <strain evidence="4 5">06049</strain>
    </source>
</reference>
<dbReference type="SMART" id="SM00420">
    <property type="entry name" value="HTH_DEOR"/>
    <property type="match status" value="1"/>
</dbReference>
<dbReference type="Gene3D" id="3.30.565.60">
    <property type="match status" value="1"/>
</dbReference>
<dbReference type="Pfam" id="PF08279">
    <property type="entry name" value="HTH_11"/>
    <property type="match status" value="1"/>
</dbReference>
<accession>A0A2T4IAY2</accession>
<dbReference type="Pfam" id="PF04326">
    <property type="entry name" value="SLFN_AlbA_2"/>
    <property type="match status" value="1"/>
</dbReference>
<dbReference type="Pfam" id="PF13749">
    <property type="entry name" value="HATPase_c_4"/>
    <property type="match status" value="1"/>
</dbReference>
<dbReference type="Proteomes" id="UP000241093">
    <property type="component" value="Unassembled WGS sequence"/>
</dbReference>
<dbReference type="Gene3D" id="1.10.10.10">
    <property type="entry name" value="Winged helix-like DNA-binding domain superfamily/Winged helix DNA-binding domain"/>
    <property type="match status" value="1"/>
</dbReference>
<dbReference type="InterPro" id="IPR036390">
    <property type="entry name" value="WH_DNA-bd_sf"/>
</dbReference>
<dbReference type="InterPro" id="IPR011991">
    <property type="entry name" value="ArsR-like_HTH"/>
</dbReference>
<dbReference type="InterPro" id="IPR036388">
    <property type="entry name" value="WH-like_DNA-bd_sf"/>
</dbReference>
<dbReference type="Gene3D" id="3.30.950.30">
    <property type="entry name" value="Schlafen, AAA domain"/>
    <property type="match status" value="1"/>
</dbReference>
<evidence type="ECO:0000313" key="4">
    <source>
        <dbReference type="EMBL" id="PTD31844.1"/>
    </source>
</evidence>
<feature type="domain" description="HTH deoR-type" evidence="3">
    <location>
        <begin position="397"/>
        <end position="451"/>
    </location>
</feature>
<evidence type="ECO:0000259" key="3">
    <source>
        <dbReference type="PROSITE" id="PS51000"/>
    </source>
</evidence>
<dbReference type="InterPro" id="IPR001034">
    <property type="entry name" value="DeoR_HTH"/>
</dbReference>
<dbReference type="SUPFAM" id="SSF46785">
    <property type="entry name" value="Winged helix' DNA-binding domain"/>
    <property type="match status" value="1"/>
</dbReference>
<evidence type="ECO:0000256" key="1">
    <source>
        <dbReference type="ARBA" id="ARBA00023015"/>
    </source>
</evidence>
<keyword evidence="2" id="KW-0804">Transcription</keyword>
<dbReference type="GO" id="GO:0003700">
    <property type="term" value="F:DNA-binding transcription factor activity"/>
    <property type="evidence" value="ECO:0007669"/>
    <property type="project" value="InterPro"/>
</dbReference>
<dbReference type="InterPro" id="IPR038475">
    <property type="entry name" value="RecG_C_sf"/>
</dbReference>
<evidence type="ECO:0000256" key="2">
    <source>
        <dbReference type="ARBA" id="ARBA00023163"/>
    </source>
</evidence>
<dbReference type="InterPro" id="IPR038461">
    <property type="entry name" value="Schlafen_AlbA_2_dom_sf"/>
</dbReference>
<dbReference type="PANTHER" id="PTHR30595:SF6">
    <property type="entry name" value="SCHLAFEN ALBA-2 DOMAIN-CONTAINING PROTEIN"/>
    <property type="match status" value="1"/>
</dbReference>
<dbReference type="InterPro" id="IPR007421">
    <property type="entry name" value="Schlafen_AlbA_2_dom"/>
</dbReference>
<name>A0A2T4IAY2_9MOLU</name>
<dbReference type="PROSITE" id="PS51000">
    <property type="entry name" value="HTH_DEOR_2"/>
    <property type="match status" value="1"/>
</dbReference>
<gene>
    <name evidence="4" type="ORF">MLEAa_0650</name>
</gene>
<dbReference type="AlphaFoldDB" id="A0A2T4IAY2"/>
<dbReference type="EMBL" id="LAUU01000002">
    <property type="protein sequence ID" value="PTD31844.1"/>
    <property type="molecule type" value="Genomic_DNA"/>
</dbReference>
<protein>
    <submittedName>
        <fullName evidence="4">Divergent AAA domain family protein, putative transcriptional regulator</fullName>
    </submittedName>
</protein>
<dbReference type="RefSeq" id="WP_107669357.1">
    <property type="nucleotide sequence ID" value="NZ_LAUU01000002.1"/>
</dbReference>